<dbReference type="Proteomes" id="UP000245911">
    <property type="component" value="Unassembled WGS sequence"/>
</dbReference>
<evidence type="ECO:0000313" key="13">
    <source>
        <dbReference type="EMBL" id="PVH30548.1"/>
    </source>
</evidence>
<evidence type="ECO:0000259" key="11">
    <source>
        <dbReference type="Pfam" id="PF00288"/>
    </source>
</evidence>
<evidence type="ECO:0000259" key="12">
    <source>
        <dbReference type="Pfam" id="PF08544"/>
    </source>
</evidence>
<evidence type="ECO:0000256" key="2">
    <source>
        <dbReference type="ARBA" id="ARBA00012052"/>
    </source>
</evidence>
<feature type="active site" evidence="10">
    <location>
        <position position="11"/>
    </location>
</feature>
<protein>
    <recommendedName>
        <fullName evidence="3 10">4-diphosphocytidyl-2-C-methyl-D-erythritol kinase</fullName>
        <shortName evidence="10">CMK</shortName>
        <ecNumber evidence="2 10">2.7.1.148</ecNumber>
    </recommendedName>
    <alternativeName>
        <fullName evidence="9 10">4-(cytidine-5'-diphospho)-2-C-methyl-D-erythritol kinase</fullName>
    </alternativeName>
</protein>
<keyword evidence="5 10" id="KW-0547">Nucleotide-binding</keyword>
<dbReference type="OrthoDB" id="9809438at2"/>
<keyword evidence="4 10" id="KW-0808">Transferase</keyword>
<keyword evidence="8 10" id="KW-0414">Isoprene biosynthesis</keyword>
<comment type="similarity">
    <text evidence="1 10">Belongs to the GHMP kinase family. IspE subfamily.</text>
</comment>
<dbReference type="NCBIfam" id="NF011202">
    <property type="entry name" value="PRK14608.1"/>
    <property type="match status" value="1"/>
</dbReference>
<dbReference type="Pfam" id="PF08544">
    <property type="entry name" value="GHMP_kinases_C"/>
    <property type="match status" value="1"/>
</dbReference>
<dbReference type="GO" id="GO:0005524">
    <property type="term" value="F:ATP binding"/>
    <property type="evidence" value="ECO:0007669"/>
    <property type="project" value="UniProtKB-UniRule"/>
</dbReference>
<dbReference type="InterPro" id="IPR036554">
    <property type="entry name" value="GHMP_kinase_C_sf"/>
</dbReference>
<dbReference type="GO" id="GO:0019288">
    <property type="term" value="P:isopentenyl diphosphate biosynthetic process, methylerythritol 4-phosphate pathway"/>
    <property type="evidence" value="ECO:0007669"/>
    <property type="project" value="UniProtKB-UniRule"/>
</dbReference>
<comment type="catalytic activity">
    <reaction evidence="10">
        <text>4-CDP-2-C-methyl-D-erythritol + ATP = 4-CDP-2-C-methyl-D-erythritol 2-phosphate + ADP + H(+)</text>
        <dbReference type="Rhea" id="RHEA:18437"/>
        <dbReference type="ChEBI" id="CHEBI:15378"/>
        <dbReference type="ChEBI" id="CHEBI:30616"/>
        <dbReference type="ChEBI" id="CHEBI:57823"/>
        <dbReference type="ChEBI" id="CHEBI:57919"/>
        <dbReference type="ChEBI" id="CHEBI:456216"/>
        <dbReference type="EC" id="2.7.1.148"/>
    </reaction>
</comment>
<feature type="active site" evidence="10">
    <location>
        <position position="130"/>
    </location>
</feature>
<keyword evidence="14" id="KW-1185">Reference proteome</keyword>
<dbReference type="InterPro" id="IPR020568">
    <property type="entry name" value="Ribosomal_Su5_D2-typ_SF"/>
</dbReference>
<evidence type="ECO:0000256" key="1">
    <source>
        <dbReference type="ARBA" id="ARBA00009684"/>
    </source>
</evidence>
<comment type="caution">
    <text evidence="13">The sequence shown here is derived from an EMBL/GenBank/DDBJ whole genome shotgun (WGS) entry which is preliminary data.</text>
</comment>
<dbReference type="AlphaFoldDB" id="A0A2T8HYP5"/>
<dbReference type="InterPro" id="IPR004424">
    <property type="entry name" value="IspE"/>
</dbReference>
<dbReference type="HAMAP" id="MF_00061">
    <property type="entry name" value="IspE"/>
    <property type="match status" value="1"/>
</dbReference>
<evidence type="ECO:0000256" key="9">
    <source>
        <dbReference type="ARBA" id="ARBA00032554"/>
    </source>
</evidence>
<dbReference type="Gene3D" id="3.30.230.10">
    <property type="match status" value="1"/>
</dbReference>
<keyword evidence="7 10" id="KW-0067">ATP-binding</keyword>
<comment type="function">
    <text evidence="10">Catalyzes the phosphorylation of the position 2 hydroxy group of 4-diphosphocytidyl-2C-methyl-D-erythritol.</text>
</comment>
<dbReference type="NCBIfam" id="TIGR00154">
    <property type="entry name" value="ispE"/>
    <property type="match status" value="1"/>
</dbReference>
<evidence type="ECO:0000256" key="8">
    <source>
        <dbReference type="ARBA" id="ARBA00023229"/>
    </source>
</evidence>
<evidence type="ECO:0000256" key="6">
    <source>
        <dbReference type="ARBA" id="ARBA00022777"/>
    </source>
</evidence>
<organism evidence="13 14">
    <name type="scientific">Pararhodobacter oceanensis</name>
    <dbReference type="NCBI Taxonomy" id="2172121"/>
    <lineage>
        <taxon>Bacteria</taxon>
        <taxon>Pseudomonadati</taxon>
        <taxon>Pseudomonadota</taxon>
        <taxon>Alphaproteobacteria</taxon>
        <taxon>Rhodobacterales</taxon>
        <taxon>Paracoccaceae</taxon>
        <taxon>Pararhodobacter</taxon>
    </lineage>
</organism>
<dbReference type="PIRSF" id="PIRSF010376">
    <property type="entry name" value="IspE"/>
    <property type="match status" value="1"/>
</dbReference>
<evidence type="ECO:0000256" key="7">
    <source>
        <dbReference type="ARBA" id="ARBA00022840"/>
    </source>
</evidence>
<dbReference type="PANTHER" id="PTHR43527">
    <property type="entry name" value="4-DIPHOSPHOCYTIDYL-2-C-METHYL-D-ERYTHRITOL KINASE, CHLOROPLASTIC"/>
    <property type="match status" value="1"/>
</dbReference>
<evidence type="ECO:0000256" key="5">
    <source>
        <dbReference type="ARBA" id="ARBA00022741"/>
    </source>
</evidence>
<proteinExistence type="inferred from homology"/>
<dbReference type="InterPro" id="IPR006204">
    <property type="entry name" value="GHMP_kinase_N_dom"/>
</dbReference>
<dbReference type="RefSeq" id="WP_116556966.1">
    <property type="nucleotide sequence ID" value="NZ_QDKM01000001.1"/>
</dbReference>
<reference evidence="13 14" key="1">
    <citation type="submission" date="2018-04" db="EMBL/GenBank/DDBJ databases">
        <title>Pararhodobacter oceanense sp. nov., isolated from marine intertidal sediment.</title>
        <authorList>
            <person name="Wang X.-L."/>
            <person name="Du Z.-J."/>
        </authorList>
    </citation>
    <scope>NUCLEOTIDE SEQUENCE [LARGE SCALE GENOMIC DNA]</scope>
    <source>
        <strain evidence="13 14">AM505</strain>
    </source>
</reference>
<dbReference type="PANTHER" id="PTHR43527:SF2">
    <property type="entry name" value="4-DIPHOSPHOCYTIDYL-2-C-METHYL-D-ERYTHRITOL KINASE, CHLOROPLASTIC"/>
    <property type="match status" value="1"/>
</dbReference>
<dbReference type="GO" id="GO:0050515">
    <property type="term" value="F:4-(cytidine 5'-diphospho)-2-C-methyl-D-erythritol kinase activity"/>
    <property type="evidence" value="ECO:0007669"/>
    <property type="project" value="UniProtKB-UniRule"/>
</dbReference>
<evidence type="ECO:0000256" key="3">
    <source>
        <dbReference type="ARBA" id="ARBA00017473"/>
    </source>
</evidence>
<dbReference type="EC" id="2.7.1.148" evidence="2 10"/>
<dbReference type="InterPro" id="IPR014721">
    <property type="entry name" value="Ribsml_uS5_D2-typ_fold_subgr"/>
</dbReference>
<dbReference type="EMBL" id="QDKM01000001">
    <property type="protein sequence ID" value="PVH30548.1"/>
    <property type="molecule type" value="Genomic_DNA"/>
</dbReference>
<feature type="domain" description="GHMP kinase N-terminal" evidence="11">
    <location>
        <begin position="68"/>
        <end position="127"/>
    </location>
</feature>
<dbReference type="SUPFAM" id="SSF55060">
    <property type="entry name" value="GHMP Kinase, C-terminal domain"/>
    <property type="match status" value="1"/>
</dbReference>
<dbReference type="UniPathway" id="UPA00056">
    <property type="reaction ID" value="UER00094"/>
</dbReference>
<evidence type="ECO:0000256" key="10">
    <source>
        <dbReference type="HAMAP-Rule" id="MF_00061"/>
    </source>
</evidence>
<dbReference type="SUPFAM" id="SSF54211">
    <property type="entry name" value="Ribosomal protein S5 domain 2-like"/>
    <property type="match status" value="1"/>
</dbReference>
<dbReference type="InterPro" id="IPR013750">
    <property type="entry name" value="GHMP_kinase_C_dom"/>
</dbReference>
<evidence type="ECO:0000256" key="4">
    <source>
        <dbReference type="ARBA" id="ARBA00022679"/>
    </source>
</evidence>
<feature type="binding site" evidence="10">
    <location>
        <begin position="91"/>
        <end position="101"/>
    </location>
    <ligand>
        <name>ATP</name>
        <dbReference type="ChEBI" id="CHEBI:30616"/>
    </ligand>
</feature>
<gene>
    <name evidence="10" type="primary">ispE</name>
    <name evidence="13" type="ORF">DDE20_03185</name>
</gene>
<dbReference type="GO" id="GO:0016114">
    <property type="term" value="P:terpenoid biosynthetic process"/>
    <property type="evidence" value="ECO:0007669"/>
    <property type="project" value="UniProtKB-UniRule"/>
</dbReference>
<accession>A0A2T8HYP5</accession>
<keyword evidence="6 10" id="KW-0418">Kinase</keyword>
<name>A0A2T8HYP5_9RHOB</name>
<feature type="domain" description="GHMP kinase C-terminal" evidence="12">
    <location>
        <begin position="196"/>
        <end position="265"/>
    </location>
</feature>
<dbReference type="Gene3D" id="3.30.70.890">
    <property type="entry name" value="GHMP kinase, C-terminal domain"/>
    <property type="match status" value="1"/>
</dbReference>
<sequence>MTEVSALAPAKINLTLHVIGQRSDGYHLLDSLVVFTELGDEIALREADALSLEITGAQAAGLAAEPDNLVLRAARLMGEAGAAITLDKRLPVTSGMGGGSSDAATTLRLLAQKTGAALPDTAQAMTLGADLPVCLAAPVPSRMQGLGEAVTPVAHLPPLWMLLVNPGQGLPTPEVFKVLETKNNPPMPAQLPMWRDARELCDWLASQRNDLEPPARHLLPVIDQVLDALAAQPGCLLARMTGSGATCFGIFISEAQRDHAAKALARPEWFIGATRSYGSPE</sequence>
<comment type="pathway">
    <text evidence="10">Isoprenoid biosynthesis; isopentenyl diphosphate biosynthesis via DXP pathway; isopentenyl diphosphate from 1-deoxy-D-xylulose 5-phosphate: step 3/6.</text>
</comment>
<dbReference type="Pfam" id="PF00288">
    <property type="entry name" value="GHMP_kinases_N"/>
    <property type="match status" value="1"/>
</dbReference>
<evidence type="ECO:0000313" key="14">
    <source>
        <dbReference type="Proteomes" id="UP000245911"/>
    </source>
</evidence>